<keyword evidence="10" id="KW-0090">Biological rhythms</keyword>
<evidence type="ECO:0000256" key="10">
    <source>
        <dbReference type="ARBA" id="ARBA00023108"/>
    </source>
</evidence>
<evidence type="ECO:0000313" key="16">
    <source>
        <dbReference type="EMBL" id="ANW48376.1"/>
    </source>
</evidence>
<feature type="binding site" evidence="13">
    <location>
        <position position="243"/>
    </location>
    <ligand>
        <name>FAD</name>
        <dbReference type="ChEBI" id="CHEBI:57692"/>
    </ligand>
</feature>
<dbReference type="PROSITE" id="PS51645">
    <property type="entry name" value="PHR_CRY_ALPHA_BETA"/>
    <property type="match status" value="1"/>
</dbReference>
<dbReference type="GO" id="GO:0005634">
    <property type="term" value="C:nucleus"/>
    <property type="evidence" value="ECO:0007669"/>
    <property type="project" value="UniProtKB-SubCell"/>
</dbReference>
<keyword evidence="8" id="KW-0547">Nucleotide-binding</keyword>
<dbReference type="Pfam" id="PF00875">
    <property type="entry name" value="DNA_photolyase"/>
    <property type="match status" value="1"/>
</dbReference>
<evidence type="ECO:0000256" key="3">
    <source>
        <dbReference type="ARBA" id="ARBA00005862"/>
    </source>
</evidence>
<dbReference type="InterPro" id="IPR036134">
    <property type="entry name" value="Crypto/Photolyase_FAD-like_sf"/>
</dbReference>
<dbReference type="SUPFAM" id="SSF48173">
    <property type="entry name" value="Cryptochrome/photolyase FAD-binding domain"/>
    <property type="match status" value="1"/>
</dbReference>
<evidence type="ECO:0000256" key="8">
    <source>
        <dbReference type="ARBA" id="ARBA00022741"/>
    </source>
</evidence>
<dbReference type="InterPro" id="IPR005101">
    <property type="entry name" value="Cryptochr/Photolyase_FAD-bd"/>
</dbReference>
<feature type="site" description="Electron transfer via tryptophanyl radical" evidence="14">
    <location>
        <position position="330"/>
    </location>
</feature>
<dbReference type="InterPro" id="IPR036155">
    <property type="entry name" value="Crypto/Photolyase_N_sf"/>
</dbReference>
<feature type="site" description="Electron transfer via tryptophanyl radical" evidence="14">
    <location>
        <position position="407"/>
    </location>
</feature>
<evidence type="ECO:0000256" key="1">
    <source>
        <dbReference type="ARBA" id="ARBA00004123"/>
    </source>
</evidence>
<evidence type="ECO:0000256" key="6">
    <source>
        <dbReference type="ARBA" id="ARBA00022491"/>
    </source>
</evidence>
<comment type="similarity">
    <text evidence="3">Belongs to the DNA photolyase class-1 family.</text>
</comment>
<proteinExistence type="evidence at transcript level"/>
<evidence type="ECO:0000259" key="15">
    <source>
        <dbReference type="PROSITE" id="PS51645"/>
    </source>
</evidence>
<dbReference type="Gene3D" id="1.10.579.10">
    <property type="entry name" value="DNA Cyclobutane Dipyrimidine Photolyase, subunit A, domain 3"/>
    <property type="match status" value="1"/>
</dbReference>
<reference evidence="16" key="1">
    <citation type="journal article" date="2017" name="Ecol. Evol.">
        <title>The Euphausia superba transcriptome database, SuperbaSE: an online, open resource for researchers.</title>
        <authorList>
            <person name="Hunt B.J."/>
            <person name="Ozkaya O."/>
            <person name="Davies N.J."/>
            <person name="Gaten E."/>
            <person name="Seear P."/>
            <person name="Kyriacou C.P."/>
            <person name="Tarling G."/>
            <person name="Rosato E."/>
        </authorList>
    </citation>
    <scope>NUCLEOTIDE SEQUENCE</scope>
</reference>
<dbReference type="Gene3D" id="3.40.50.620">
    <property type="entry name" value="HUPs"/>
    <property type="match status" value="1"/>
</dbReference>
<evidence type="ECO:0000256" key="4">
    <source>
        <dbReference type="ARBA" id="ARBA00021159"/>
    </source>
</evidence>
<dbReference type="EMBL" id="KY922999">
    <property type="protein sequence ID" value="AUI80370.1"/>
    <property type="molecule type" value="mRNA"/>
</dbReference>
<keyword evidence="9 13" id="KW-0274">FAD</keyword>
<organism evidence="16">
    <name type="scientific">Euphausia superba</name>
    <name type="common">Antarctic krill</name>
    <dbReference type="NCBI Taxonomy" id="6819"/>
    <lineage>
        <taxon>Eukaryota</taxon>
        <taxon>Metazoa</taxon>
        <taxon>Ecdysozoa</taxon>
        <taxon>Arthropoda</taxon>
        <taxon>Crustacea</taxon>
        <taxon>Multicrustacea</taxon>
        <taxon>Malacostraca</taxon>
        <taxon>Eumalacostraca</taxon>
        <taxon>Eucarida</taxon>
        <taxon>Euphausiacea</taxon>
        <taxon>Euphausiidae</taxon>
        <taxon>Euphausia</taxon>
    </lineage>
</organism>
<dbReference type="GO" id="GO:0003677">
    <property type="term" value="F:DNA binding"/>
    <property type="evidence" value="ECO:0007669"/>
    <property type="project" value="TreeGrafter"/>
</dbReference>
<evidence type="ECO:0000256" key="7">
    <source>
        <dbReference type="ARBA" id="ARBA00022630"/>
    </source>
</evidence>
<evidence type="ECO:0000313" key="17">
    <source>
        <dbReference type="EMBL" id="AUI80370.1"/>
    </source>
</evidence>
<evidence type="ECO:0000256" key="9">
    <source>
        <dbReference type="ARBA" id="ARBA00022827"/>
    </source>
</evidence>
<feature type="binding site" evidence="13">
    <location>
        <begin position="299"/>
        <end position="306"/>
    </location>
    <ligand>
        <name>FAD</name>
        <dbReference type="ChEBI" id="CHEBI:57692"/>
    </ligand>
</feature>
<evidence type="ECO:0000256" key="12">
    <source>
        <dbReference type="ARBA" id="ARBA00023242"/>
    </source>
</evidence>
<dbReference type="GO" id="GO:0043153">
    <property type="term" value="P:entrainment of circadian clock by photoperiod"/>
    <property type="evidence" value="ECO:0007669"/>
    <property type="project" value="TreeGrafter"/>
</dbReference>
<dbReference type="GO" id="GO:0032922">
    <property type="term" value="P:circadian regulation of gene expression"/>
    <property type="evidence" value="ECO:0007669"/>
    <property type="project" value="TreeGrafter"/>
</dbReference>
<reference evidence="17" key="2">
    <citation type="journal article" date="2017" name="Sci. Rep.">
        <title>Functional characterization of the circadian clock in the Antarctic krill, Euphausia superba.</title>
        <authorList>
            <person name="Biscontin A."/>
            <person name="Wallach T."/>
            <person name="Sales G."/>
            <person name="Grudziecki A."/>
            <person name="Janke L."/>
            <person name="Sartori E."/>
            <person name="Bertolucci C."/>
            <person name="Mazzotta G."/>
            <person name="De Pitta C."/>
            <person name="Meyer B."/>
            <person name="Kramer A."/>
            <person name="Costa R."/>
        </authorList>
    </citation>
    <scope>NUCLEOTIDE SEQUENCE</scope>
</reference>
<sequence length="533" mass="61762">MTNTGCVVHWFRHGLRFHDNPALLHGLKLVDDNIKFLAVFIDDGHCAGLKNTGYNRARFLSESLEDLDDTLKKYKSQLYCFQGKPEEIFRILHKEIGIRRLTFEQDCEAIWNERDKVVNKMCQELNIDVVEEVAHTLWNPYDIIELNGGTPPLTYEMFLQVSSTAGKPPKPCSRPQWEIVNFQEINDQLALKLKMHPKVPTPEMFGVYREGGENMQYTGGETSALKHLKERLLVEENAFRDGYILPNQVNADILGAPMSMSAALRFGCLSVRKFYWSVQNTYEKLYAGESPPTYSLTAQLIWREFFYCMSVNNPKFDQMKDNPICIQIPWYDNKEHLKAWTDGQTGYPFIDACMRQLKREGWLHHIGRTAVSCFLTRGDLWISWEEGLKVFYKYLIDADWSVSAGNWMWVSSSAFERQLDCSTCICPVNYGRRVEPTGDYIRRFVPELSSIPLEYLFEPWLAPLRVQEQNGCIIGKDYPTRIVIHKNASKENRRMMQDISAKLEMATPHVCPSNNVETRTFLRLPDQCQHNVC</sequence>
<evidence type="ECO:0000256" key="5">
    <source>
        <dbReference type="ARBA" id="ARBA00022490"/>
    </source>
</evidence>
<feature type="domain" description="Photolyase/cryptochrome alpha/beta" evidence="15">
    <location>
        <begin position="5"/>
        <end position="137"/>
    </location>
</feature>
<evidence type="ECO:0000256" key="14">
    <source>
        <dbReference type="PIRSR" id="PIRSR602081-2"/>
    </source>
</evidence>
<dbReference type="PANTHER" id="PTHR11455">
    <property type="entry name" value="CRYPTOCHROME"/>
    <property type="match status" value="1"/>
</dbReference>
<keyword evidence="5" id="KW-0963">Cytoplasm</keyword>
<keyword evidence="12" id="KW-0539">Nucleus</keyword>
<dbReference type="EMBL" id="KX238951">
    <property type="protein sequence ID" value="ANW48376.1"/>
    <property type="molecule type" value="mRNA"/>
</dbReference>
<dbReference type="InterPro" id="IPR014729">
    <property type="entry name" value="Rossmann-like_a/b/a_fold"/>
</dbReference>
<dbReference type="GO" id="GO:0071949">
    <property type="term" value="F:FAD binding"/>
    <property type="evidence" value="ECO:0007669"/>
    <property type="project" value="TreeGrafter"/>
</dbReference>
<dbReference type="PANTHER" id="PTHR11455:SF17">
    <property type="entry name" value="CRYPTOCHROME-1"/>
    <property type="match status" value="1"/>
</dbReference>
<keyword evidence="11" id="KW-0675">Receptor</keyword>
<protein>
    <recommendedName>
        <fullName evidence="4">Cryptochrome-1</fullName>
    </recommendedName>
</protein>
<dbReference type="Pfam" id="PF03441">
    <property type="entry name" value="FAD_binding_7"/>
    <property type="match status" value="1"/>
</dbReference>
<accession>A0A286Q179</accession>
<dbReference type="AlphaFoldDB" id="A0A286Q179"/>
<keyword evidence="6" id="KW-0678">Repressor</keyword>
<name>A0A286Q179_EUPSU</name>
<keyword evidence="7 13" id="KW-0285">Flavoprotein</keyword>
<feature type="binding site" evidence="13">
    <location>
        <begin position="397"/>
        <end position="399"/>
    </location>
    <ligand>
        <name>FAD</name>
        <dbReference type="ChEBI" id="CHEBI:57692"/>
    </ligand>
</feature>
<dbReference type="GO" id="GO:0048471">
    <property type="term" value="C:perinuclear region of cytoplasm"/>
    <property type="evidence" value="ECO:0007669"/>
    <property type="project" value="UniProtKB-SubCell"/>
</dbReference>
<dbReference type="InterPro" id="IPR002081">
    <property type="entry name" value="Cryptochrome/DNA_photolyase_1"/>
</dbReference>
<comment type="cofactor">
    <cofactor evidence="13">
        <name>FAD</name>
        <dbReference type="ChEBI" id="CHEBI:57692"/>
    </cofactor>
    <text evidence="13">Binds 1 FAD per subunit.</text>
</comment>
<evidence type="ECO:0000256" key="11">
    <source>
        <dbReference type="ARBA" id="ARBA00023170"/>
    </source>
</evidence>
<evidence type="ECO:0000256" key="2">
    <source>
        <dbReference type="ARBA" id="ARBA00004556"/>
    </source>
</evidence>
<evidence type="ECO:0000256" key="13">
    <source>
        <dbReference type="PIRSR" id="PIRSR602081-1"/>
    </source>
</evidence>
<dbReference type="InterPro" id="IPR006050">
    <property type="entry name" value="DNA_photolyase_N"/>
</dbReference>
<feature type="site" description="Electron transfer via tryptophanyl radical" evidence="14">
    <location>
        <position position="384"/>
    </location>
</feature>
<dbReference type="Gene3D" id="1.25.40.80">
    <property type="match status" value="1"/>
</dbReference>
<comment type="subcellular location">
    <subcellularLocation>
        <location evidence="2">Cytoplasm</location>
        <location evidence="2">Perinuclear region</location>
    </subcellularLocation>
    <subcellularLocation>
        <location evidence="1">Nucleus</location>
    </subcellularLocation>
</comment>
<dbReference type="PRINTS" id="PR00147">
    <property type="entry name" value="DNAPHOTLYASE"/>
</dbReference>
<dbReference type="GO" id="GO:0045892">
    <property type="term" value="P:negative regulation of DNA-templated transcription"/>
    <property type="evidence" value="ECO:0007669"/>
    <property type="project" value="TreeGrafter"/>
</dbReference>
<dbReference type="SUPFAM" id="SSF52425">
    <property type="entry name" value="Cryptochrome/photolyase, N-terminal domain"/>
    <property type="match status" value="1"/>
</dbReference>